<evidence type="ECO:0000313" key="8">
    <source>
        <dbReference type="Proteomes" id="UP000199391"/>
    </source>
</evidence>
<gene>
    <name evidence="7" type="ORF">SAMN05216552_1001413</name>
</gene>
<dbReference type="InterPro" id="IPR036909">
    <property type="entry name" value="Cyt_c-like_dom_sf"/>
</dbReference>
<dbReference type="SUPFAM" id="SSF46626">
    <property type="entry name" value="Cytochrome c"/>
    <property type="match status" value="1"/>
</dbReference>
<keyword evidence="1 4" id="KW-0349">Heme</keyword>
<dbReference type="PROSITE" id="PS51007">
    <property type="entry name" value="CYTC"/>
    <property type="match status" value="1"/>
</dbReference>
<dbReference type="InterPro" id="IPR009056">
    <property type="entry name" value="Cyt_c-like_dom"/>
</dbReference>
<dbReference type="GO" id="GO:0009055">
    <property type="term" value="F:electron transfer activity"/>
    <property type="evidence" value="ECO:0007669"/>
    <property type="project" value="InterPro"/>
</dbReference>
<feature type="domain" description="Cytochrome c" evidence="6">
    <location>
        <begin position="32"/>
        <end position="108"/>
    </location>
</feature>
<evidence type="ECO:0000259" key="6">
    <source>
        <dbReference type="PROSITE" id="PS51007"/>
    </source>
</evidence>
<dbReference type="GO" id="GO:0020037">
    <property type="term" value="F:heme binding"/>
    <property type="evidence" value="ECO:0007669"/>
    <property type="project" value="InterPro"/>
</dbReference>
<dbReference type="GO" id="GO:0046872">
    <property type="term" value="F:metal ion binding"/>
    <property type="evidence" value="ECO:0007669"/>
    <property type="project" value="UniProtKB-KW"/>
</dbReference>
<evidence type="ECO:0000256" key="4">
    <source>
        <dbReference type="PROSITE-ProRule" id="PRU00433"/>
    </source>
</evidence>
<keyword evidence="3 4" id="KW-0408">Iron</keyword>
<accession>A0A1I7F6Q7</accession>
<feature type="signal peptide" evidence="5">
    <location>
        <begin position="1"/>
        <end position="27"/>
    </location>
</feature>
<reference evidence="8" key="1">
    <citation type="submission" date="2016-10" db="EMBL/GenBank/DDBJ databases">
        <authorList>
            <person name="Varghese N."/>
            <person name="Submissions S."/>
        </authorList>
    </citation>
    <scope>NUCLEOTIDE SEQUENCE [LARGE SCALE GENOMIC DNA]</scope>
    <source>
        <strain evidence="8">CGMCC 1.11014</strain>
    </source>
</reference>
<evidence type="ECO:0000256" key="3">
    <source>
        <dbReference type="ARBA" id="ARBA00023004"/>
    </source>
</evidence>
<dbReference type="AlphaFoldDB" id="A0A1I7F6Q7"/>
<dbReference type="STRING" id="1035707.SAMN05216552_1001413"/>
<sequence>MPQSHFARLARVVAVAVLASLSAAAGAAPPAGDQIRGARVYRQFCQHCHGPNLVNPGTVSFDLRRLRAEDYPRFSESVMNGKGNMPPWKATLKEGDLDALWAYITTARGG</sequence>
<keyword evidence="2 4" id="KW-0479">Metal-binding</keyword>
<dbReference type="Gene3D" id="1.10.760.10">
    <property type="entry name" value="Cytochrome c-like domain"/>
    <property type="match status" value="1"/>
</dbReference>
<dbReference type="RefSeq" id="WP_218164798.1">
    <property type="nucleotide sequence ID" value="NZ_FPBO01000001.1"/>
</dbReference>
<evidence type="ECO:0000313" key="7">
    <source>
        <dbReference type="EMBL" id="SFU31863.1"/>
    </source>
</evidence>
<organism evidence="7 8">
    <name type="scientific">Pseudoduganella namucuonensis</name>
    <dbReference type="NCBI Taxonomy" id="1035707"/>
    <lineage>
        <taxon>Bacteria</taxon>
        <taxon>Pseudomonadati</taxon>
        <taxon>Pseudomonadota</taxon>
        <taxon>Betaproteobacteria</taxon>
        <taxon>Burkholderiales</taxon>
        <taxon>Oxalobacteraceae</taxon>
        <taxon>Telluria group</taxon>
        <taxon>Pseudoduganella</taxon>
    </lineage>
</organism>
<protein>
    <submittedName>
        <fullName evidence="7">Cytochrome c, mono-and diheme variants</fullName>
    </submittedName>
</protein>
<dbReference type="Proteomes" id="UP000199391">
    <property type="component" value="Unassembled WGS sequence"/>
</dbReference>
<evidence type="ECO:0000256" key="5">
    <source>
        <dbReference type="SAM" id="SignalP"/>
    </source>
</evidence>
<dbReference type="EMBL" id="FPBO01000001">
    <property type="protein sequence ID" value="SFU31863.1"/>
    <property type="molecule type" value="Genomic_DNA"/>
</dbReference>
<keyword evidence="5" id="KW-0732">Signal</keyword>
<dbReference type="Pfam" id="PF13442">
    <property type="entry name" value="Cytochrome_CBB3"/>
    <property type="match status" value="1"/>
</dbReference>
<evidence type="ECO:0000256" key="2">
    <source>
        <dbReference type="ARBA" id="ARBA00022723"/>
    </source>
</evidence>
<keyword evidence="8" id="KW-1185">Reference proteome</keyword>
<evidence type="ECO:0000256" key="1">
    <source>
        <dbReference type="ARBA" id="ARBA00022617"/>
    </source>
</evidence>
<proteinExistence type="predicted"/>
<name>A0A1I7F6Q7_9BURK</name>
<feature type="chain" id="PRO_5011745706" evidence="5">
    <location>
        <begin position="28"/>
        <end position="110"/>
    </location>
</feature>